<feature type="compositionally biased region" description="Polar residues" evidence="1">
    <location>
        <begin position="56"/>
        <end position="72"/>
    </location>
</feature>
<feature type="region of interest" description="Disordered" evidence="1">
    <location>
        <begin position="142"/>
        <end position="173"/>
    </location>
</feature>
<name>G0V0D5_TRYCI</name>
<dbReference type="VEuPathDB" id="TriTrypDB:TcIL3000.11.5150"/>
<gene>
    <name evidence="2" type="ORF">TCIL3000_11_5150</name>
</gene>
<feature type="region of interest" description="Disordered" evidence="1">
    <location>
        <begin position="48"/>
        <end position="76"/>
    </location>
</feature>
<organism evidence="2">
    <name type="scientific">Trypanosoma congolense (strain IL3000)</name>
    <dbReference type="NCBI Taxonomy" id="1068625"/>
    <lineage>
        <taxon>Eukaryota</taxon>
        <taxon>Discoba</taxon>
        <taxon>Euglenozoa</taxon>
        <taxon>Kinetoplastea</taxon>
        <taxon>Metakinetoplastina</taxon>
        <taxon>Trypanosomatida</taxon>
        <taxon>Trypanosomatidae</taxon>
        <taxon>Trypanosoma</taxon>
        <taxon>Nannomonas</taxon>
    </lineage>
</organism>
<evidence type="ECO:0000256" key="1">
    <source>
        <dbReference type="SAM" id="MobiDB-lite"/>
    </source>
</evidence>
<dbReference type="EMBL" id="HE575324">
    <property type="protein sequence ID" value="CCC95105.1"/>
    <property type="molecule type" value="Genomic_DNA"/>
</dbReference>
<protein>
    <submittedName>
        <fullName evidence="2">Uncharacterized protein</fullName>
    </submittedName>
</protein>
<accession>G0V0D5</accession>
<evidence type="ECO:0000313" key="2">
    <source>
        <dbReference type="EMBL" id="CCC95105.1"/>
    </source>
</evidence>
<dbReference type="AlphaFoldDB" id="G0V0D5"/>
<sequence length="318" mass="35316">MPPRIYPLECGVAPDTSARAVFERTRRLHAGTLNIFAESNDCSGLSEKQQTRVSREQSGFNGNHSQRGACSSDSKEFGWPHLRRVRLPRKQVAPQGIHQVPSAAAKAQNIQVVGVTDDYKDPSTMKPRRAGVRCFSRNNSSSMSEIMHHDSGEAPSPRPYSVDSSAPGSRCGSRCSSVGRRRLVEYTPLERFSQAVRDHVQRRRGGITEFYVNLARGRVGTVVFSTPASTPRPWKLEEGPVTHTLTLGSCLDQLQSLTGMSVTMNELAEMVWGKEKVDEMKEECNDEEELAGYRVTYRDFSVAFGDSPLDGKFATFKI</sequence>
<feature type="compositionally biased region" description="Low complexity" evidence="1">
    <location>
        <begin position="164"/>
        <end position="173"/>
    </location>
</feature>
<reference evidence="2" key="1">
    <citation type="journal article" date="2012" name="Proc. Natl. Acad. Sci. U.S.A.">
        <title>Antigenic diversity is generated by distinct evolutionary mechanisms in African trypanosome species.</title>
        <authorList>
            <person name="Jackson A.P."/>
            <person name="Berry A."/>
            <person name="Aslett M."/>
            <person name="Allison H.C."/>
            <person name="Burton P."/>
            <person name="Vavrova-Anderson J."/>
            <person name="Brown R."/>
            <person name="Browne H."/>
            <person name="Corton N."/>
            <person name="Hauser H."/>
            <person name="Gamble J."/>
            <person name="Gilderthorp R."/>
            <person name="Marcello L."/>
            <person name="McQuillan J."/>
            <person name="Otto T.D."/>
            <person name="Quail M.A."/>
            <person name="Sanders M.J."/>
            <person name="van Tonder A."/>
            <person name="Ginger M.L."/>
            <person name="Field M.C."/>
            <person name="Barry J.D."/>
            <person name="Hertz-Fowler C."/>
            <person name="Berriman M."/>
        </authorList>
    </citation>
    <scope>NUCLEOTIDE SEQUENCE</scope>
    <source>
        <strain evidence="2">IL3000</strain>
    </source>
</reference>
<proteinExistence type="predicted"/>